<dbReference type="Pfam" id="PF20130">
    <property type="entry name" value="DUF6520"/>
    <property type="match status" value="1"/>
</dbReference>
<gene>
    <name evidence="2" type="ordered locus">Fjoh_4376</name>
</gene>
<dbReference type="HOGENOM" id="CLU_2450269_0_0_10"/>
<dbReference type="AlphaFoldDB" id="A5FBN1"/>
<dbReference type="GeneID" id="31767303"/>
<protein>
    <submittedName>
        <fullName evidence="2">Uncharacterized protein</fullName>
    </submittedName>
</protein>
<proteinExistence type="predicted"/>
<evidence type="ECO:0000313" key="3">
    <source>
        <dbReference type="Proteomes" id="UP000006694"/>
    </source>
</evidence>
<dbReference type="Proteomes" id="UP000006694">
    <property type="component" value="Chromosome"/>
</dbReference>
<dbReference type="RefSeq" id="WP_012026349.1">
    <property type="nucleotide sequence ID" value="NC_009441.1"/>
</dbReference>
<sequence>MKATILKAFALPLAAFALASAGAVGTNTSKQSKADLIVDAYIHNPLNEECEQVDVNCELGTGPACQSGSFTAYGKESEDSCTMTLHRVE</sequence>
<dbReference type="eggNOG" id="ENOG5030YV6">
    <property type="taxonomic scope" value="Bacteria"/>
</dbReference>
<feature type="signal peptide" evidence="1">
    <location>
        <begin position="1"/>
        <end position="19"/>
    </location>
</feature>
<accession>A5FBN1</accession>
<dbReference type="InterPro" id="IPR045391">
    <property type="entry name" value="DUF6520"/>
</dbReference>
<name>A5FBN1_FLAJ1</name>
<organism evidence="2 3">
    <name type="scientific">Flavobacterium johnsoniae (strain ATCC 17061 / DSM 2064 / JCM 8514 / BCRC 14874 / CCUG 350202 / NBRC 14942 / NCIMB 11054 / UW101)</name>
    <name type="common">Cytophaga johnsonae</name>
    <dbReference type="NCBI Taxonomy" id="376686"/>
    <lineage>
        <taxon>Bacteria</taxon>
        <taxon>Pseudomonadati</taxon>
        <taxon>Bacteroidota</taxon>
        <taxon>Flavobacteriia</taxon>
        <taxon>Flavobacteriales</taxon>
        <taxon>Flavobacteriaceae</taxon>
        <taxon>Flavobacterium</taxon>
    </lineage>
</organism>
<dbReference type="OrthoDB" id="1365212at2"/>
<dbReference type="EMBL" id="CP000685">
    <property type="protein sequence ID" value="ABQ07383.1"/>
    <property type="molecule type" value="Genomic_DNA"/>
</dbReference>
<keyword evidence="3" id="KW-1185">Reference proteome</keyword>
<evidence type="ECO:0000313" key="2">
    <source>
        <dbReference type="EMBL" id="ABQ07383.1"/>
    </source>
</evidence>
<keyword evidence="1" id="KW-0732">Signal</keyword>
<reference evidence="2 3" key="1">
    <citation type="journal article" date="2009" name="Appl. Environ. Microbiol.">
        <title>Novel features of the polysaccharide-digesting gliding bacterium Flavobacterium johnsoniae as revealed by genome sequence analysis.</title>
        <authorList>
            <person name="McBride M.J."/>
            <person name="Xie G."/>
            <person name="Martens E.C."/>
            <person name="Lapidus A."/>
            <person name="Henrissat B."/>
            <person name="Rhodes R.G."/>
            <person name="Goltsman E."/>
            <person name="Wang W."/>
            <person name="Xu J."/>
            <person name="Hunnicutt D.W."/>
            <person name="Staroscik A.M."/>
            <person name="Hoover T.R."/>
            <person name="Cheng Y.Q."/>
            <person name="Stein J.L."/>
        </authorList>
    </citation>
    <scope>NUCLEOTIDE SEQUENCE [LARGE SCALE GENOMIC DNA]</scope>
    <source>
        <strain evidence="3">ATCC 17061 / DSM 2064 / JCM 8514 / BCRC 14874 / CCUG 350202 / NBRC 14942 / NCIMB 11054 / UW101</strain>
    </source>
</reference>
<feature type="chain" id="PRO_5030164206" evidence="1">
    <location>
        <begin position="20"/>
        <end position="89"/>
    </location>
</feature>
<dbReference type="KEGG" id="fjo:Fjoh_4376"/>
<evidence type="ECO:0000256" key="1">
    <source>
        <dbReference type="SAM" id="SignalP"/>
    </source>
</evidence>